<keyword evidence="9" id="KW-1185">Reference proteome</keyword>
<comment type="caution">
    <text evidence="8">The sequence shown here is derived from an EMBL/GenBank/DDBJ whole genome shotgun (WGS) entry which is preliminary data.</text>
</comment>
<comment type="cofactor">
    <cofactor evidence="3">
        <name>FAD</name>
        <dbReference type="ChEBI" id="CHEBI:57692"/>
    </cofactor>
</comment>
<feature type="signal peptide" evidence="5">
    <location>
        <begin position="1"/>
        <end position="17"/>
    </location>
</feature>
<dbReference type="InterPro" id="IPR012132">
    <property type="entry name" value="GMC_OxRdtase"/>
</dbReference>
<evidence type="ECO:0000256" key="3">
    <source>
        <dbReference type="PIRSR" id="PIRSR000137-2"/>
    </source>
</evidence>
<comment type="similarity">
    <text evidence="1 4">Belongs to the GMC oxidoreductase family.</text>
</comment>
<accession>A0AA38HW68</accession>
<dbReference type="PIRSF" id="PIRSF000137">
    <property type="entry name" value="Alcohol_oxidase"/>
    <property type="match status" value="1"/>
</dbReference>
<feature type="binding site" evidence="3">
    <location>
        <position position="283"/>
    </location>
    <ligand>
        <name>FAD</name>
        <dbReference type="ChEBI" id="CHEBI:57692"/>
    </ligand>
</feature>
<sequence length="620" mass="69280">MIANLLAVFLLVVPLHSQNDSATVEYYVQLITDLYKNGETYKWPTDAYEYYSDGKRQQYGSYDFVVIGAGAGGSVAASRLSEIENWNVLVLEAGGYGDNATDVPNLYTPIEFSHYNWAYNSTPQKTCCLGARNQLCLYPRGKGVGGTTLINGLVYARGYKSDFDKWEKFANDKRWGYDSVLHYFKKSENFVHNDKQAPYDPSYHGTGGYLRVEYHQPNSPQLNAFLEANKELGFDIVDYNANKLGASQSQINTINGRRLDGAKAFLRPVRQRKNLEILTHSYVKKILTDKGVAKAVEFSHKGKNYFVEVKKEVILAAGAIGTSQILMWSGIGPKQHLEDLKIDVVADLPVGTALRDNTLFYGLTVHTNYTEPVRPLRDYVEEYLNGVGPFAIANNNAGVGFYESSYTKGTGIPDIELEFIAANATSSLSARSLELTEETYEDLWKNINVPQSFTVYVVSLHDVSKGTIRLKSRNPYEYPMIDTNLLSDSGNKDIRVLYEGVQLVLKLLKTKAFRAMNATLQGGPLRACRKHEYLSEDYWYCAIRQVSSNLYHPLGTCPMGTDPKKGAVVDSKLKVFGFRNLRVADASVFPFPLAGHPNAPTVMVGEQLGDLVKLTYNKKL</sequence>
<keyword evidence="3 4" id="KW-0274">FAD</keyword>
<organism evidence="8 9">
    <name type="scientific">Zophobas morio</name>
    <dbReference type="NCBI Taxonomy" id="2755281"/>
    <lineage>
        <taxon>Eukaryota</taxon>
        <taxon>Metazoa</taxon>
        <taxon>Ecdysozoa</taxon>
        <taxon>Arthropoda</taxon>
        <taxon>Hexapoda</taxon>
        <taxon>Insecta</taxon>
        <taxon>Pterygota</taxon>
        <taxon>Neoptera</taxon>
        <taxon>Endopterygota</taxon>
        <taxon>Coleoptera</taxon>
        <taxon>Polyphaga</taxon>
        <taxon>Cucujiformia</taxon>
        <taxon>Tenebrionidae</taxon>
        <taxon>Zophobas</taxon>
    </lineage>
</organism>
<dbReference type="Pfam" id="PF05199">
    <property type="entry name" value="GMC_oxred_C"/>
    <property type="match status" value="1"/>
</dbReference>
<name>A0AA38HW68_9CUCU</name>
<dbReference type="AlphaFoldDB" id="A0AA38HW68"/>
<dbReference type="GO" id="GO:0050660">
    <property type="term" value="F:flavin adenine dinucleotide binding"/>
    <property type="evidence" value="ECO:0007669"/>
    <property type="project" value="InterPro"/>
</dbReference>
<feature type="chain" id="PRO_5041396293" description="Glucose-methanol-choline oxidoreductase N-terminal domain-containing protein" evidence="5">
    <location>
        <begin position="18"/>
        <end position="620"/>
    </location>
</feature>
<evidence type="ECO:0000256" key="4">
    <source>
        <dbReference type="RuleBase" id="RU003968"/>
    </source>
</evidence>
<evidence type="ECO:0000313" key="9">
    <source>
        <dbReference type="Proteomes" id="UP001168821"/>
    </source>
</evidence>
<dbReference type="Gene3D" id="3.50.50.60">
    <property type="entry name" value="FAD/NAD(P)-binding domain"/>
    <property type="match status" value="1"/>
</dbReference>
<dbReference type="SUPFAM" id="SSF54373">
    <property type="entry name" value="FAD-linked reductases, C-terminal domain"/>
    <property type="match status" value="1"/>
</dbReference>
<keyword evidence="5" id="KW-0732">Signal</keyword>
<evidence type="ECO:0000259" key="7">
    <source>
        <dbReference type="PROSITE" id="PS00624"/>
    </source>
</evidence>
<dbReference type="EMBL" id="JALNTZ010000007">
    <property type="protein sequence ID" value="KAJ3644464.1"/>
    <property type="molecule type" value="Genomic_DNA"/>
</dbReference>
<dbReference type="InterPro" id="IPR036188">
    <property type="entry name" value="FAD/NAD-bd_sf"/>
</dbReference>
<keyword evidence="4" id="KW-0285">Flavoprotein</keyword>
<dbReference type="PANTHER" id="PTHR11552:SF158">
    <property type="entry name" value="GH23626P-RELATED"/>
    <property type="match status" value="1"/>
</dbReference>
<feature type="domain" description="Glucose-methanol-choline oxidoreductase N-terminal" evidence="6">
    <location>
        <begin position="141"/>
        <end position="164"/>
    </location>
</feature>
<feature type="active site" description="Proton acceptor" evidence="2">
    <location>
        <position position="596"/>
    </location>
</feature>
<proteinExistence type="inferred from homology"/>
<dbReference type="PROSITE" id="PS00623">
    <property type="entry name" value="GMC_OXRED_1"/>
    <property type="match status" value="1"/>
</dbReference>
<dbReference type="InterPro" id="IPR007867">
    <property type="entry name" value="GMC_OxRtase_C"/>
</dbReference>
<feature type="binding site" evidence="3">
    <location>
        <begin position="151"/>
        <end position="154"/>
    </location>
    <ligand>
        <name>FAD</name>
        <dbReference type="ChEBI" id="CHEBI:57692"/>
    </ligand>
</feature>
<protein>
    <recommendedName>
        <fullName evidence="6 7">Glucose-methanol-choline oxidoreductase N-terminal domain-containing protein</fullName>
    </recommendedName>
</protein>
<evidence type="ECO:0000313" key="8">
    <source>
        <dbReference type="EMBL" id="KAJ3644464.1"/>
    </source>
</evidence>
<feature type="active site" description="Proton donor" evidence="2">
    <location>
        <position position="552"/>
    </location>
</feature>
<dbReference type="Proteomes" id="UP001168821">
    <property type="component" value="Unassembled WGS sequence"/>
</dbReference>
<evidence type="ECO:0000256" key="1">
    <source>
        <dbReference type="ARBA" id="ARBA00010790"/>
    </source>
</evidence>
<dbReference type="SUPFAM" id="SSF51905">
    <property type="entry name" value="FAD/NAD(P)-binding domain"/>
    <property type="match status" value="1"/>
</dbReference>
<evidence type="ECO:0000259" key="6">
    <source>
        <dbReference type="PROSITE" id="PS00623"/>
    </source>
</evidence>
<dbReference type="GO" id="GO:0016614">
    <property type="term" value="F:oxidoreductase activity, acting on CH-OH group of donors"/>
    <property type="evidence" value="ECO:0007669"/>
    <property type="project" value="InterPro"/>
</dbReference>
<dbReference type="PROSITE" id="PS00624">
    <property type="entry name" value="GMC_OXRED_2"/>
    <property type="match status" value="1"/>
</dbReference>
<dbReference type="Gene3D" id="3.30.560.10">
    <property type="entry name" value="Glucose Oxidase, domain 3"/>
    <property type="match status" value="1"/>
</dbReference>
<dbReference type="PANTHER" id="PTHR11552">
    <property type="entry name" value="GLUCOSE-METHANOL-CHOLINE GMC OXIDOREDUCTASE"/>
    <property type="match status" value="1"/>
</dbReference>
<dbReference type="InterPro" id="IPR000172">
    <property type="entry name" value="GMC_OxRdtase_N"/>
</dbReference>
<feature type="domain" description="Glucose-methanol-choline oxidoreductase N-terminal" evidence="7">
    <location>
        <begin position="318"/>
        <end position="332"/>
    </location>
</feature>
<evidence type="ECO:0000256" key="2">
    <source>
        <dbReference type="PIRSR" id="PIRSR000137-1"/>
    </source>
</evidence>
<gene>
    <name evidence="8" type="ORF">Zmor_022191</name>
</gene>
<dbReference type="Pfam" id="PF00732">
    <property type="entry name" value="GMC_oxred_N"/>
    <property type="match status" value="1"/>
</dbReference>
<reference evidence="8" key="1">
    <citation type="journal article" date="2023" name="G3 (Bethesda)">
        <title>Whole genome assemblies of Zophobas morio and Tenebrio molitor.</title>
        <authorList>
            <person name="Kaur S."/>
            <person name="Stinson S.A."/>
            <person name="diCenzo G.C."/>
        </authorList>
    </citation>
    <scope>NUCLEOTIDE SEQUENCE</scope>
    <source>
        <strain evidence="8">QUZm001</strain>
    </source>
</reference>
<evidence type="ECO:0000256" key="5">
    <source>
        <dbReference type="SAM" id="SignalP"/>
    </source>
</evidence>
<feature type="binding site" evidence="3">
    <location>
        <position position="147"/>
    </location>
    <ligand>
        <name>FAD</name>
        <dbReference type="ChEBI" id="CHEBI:57692"/>
    </ligand>
</feature>